<feature type="binding site" evidence="8">
    <location>
        <position position="129"/>
    </location>
    <ligand>
        <name>ATP</name>
        <dbReference type="ChEBI" id="CHEBI:30616"/>
    </ligand>
</feature>
<dbReference type="HAMAP" id="MF_00692">
    <property type="entry name" value="SelO"/>
    <property type="match status" value="1"/>
</dbReference>
<comment type="similarity">
    <text evidence="1 8">Belongs to the SELO family.</text>
</comment>
<protein>
    <recommendedName>
        <fullName evidence="8">Protein nucleotidyltransferase YdiU</fullName>
        <ecNumber evidence="8">2.7.7.-</ecNumber>
    </recommendedName>
    <alternativeName>
        <fullName evidence="8">Protein adenylyltransferase YdiU</fullName>
        <ecNumber evidence="8">2.7.7.108</ecNumber>
    </alternativeName>
    <alternativeName>
        <fullName evidence="8">Protein uridylyltransferase YdiU</fullName>
        <ecNumber evidence="8">2.7.7.-</ecNumber>
    </alternativeName>
</protein>
<evidence type="ECO:0000313" key="9">
    <source>
        <dbReference type="EMBL" id="RIV85284.1"/>
    </source>
</evidence>
<dbReference type="RefSeq" id="WP_119593029.1">
    <property type="nucleotide sequence ID" value="NZ_QXFM01000100.1"/>
</dbReference>
<dbReference type="NCBIfam" id="NF000658">
    <property type="entry name" value="PRK00029.1"/>
    <property type="match status" value="1"/>
</dbReference>
<comment type="catalytic activity">
    <reaction evidence="8">
        <text>L-tyrosyl-[protein] + ATP = O-(5'-adenylyl)-L-tyrosyl-[protein] + diphosphate</text>
        <dbReference type="Rhea" id="RHEA:54288"/>
        <dbReference type="Rhea" id="RHEA-COMP:10136"/>
        <dbReference type="Rhea" id="RHEA-COMP:13846"/>
        <dbReference type="ChEBI" id="CHEBI:30616"/>
        <dbReference type="ChEBI" id="CHEBI:33019"/>
        <dbReference type="ChEBI" id="CHEBI:46858"/>
        <dbReference type="ChEBI" id="CHEBI:83624"/>
        <dbReference type="EC" id="2.7.7.108"/>
    </reaction>
</comment>
<feature type="active site" description="Proton acceptor" evidence="8">
    <location>
        <position position="263"/>
    </location>
</feature>
<reference evidence="9 10" key="1">
    <citation type="submission" date="2018-08" db="EMBL/GenBank/DDBJ databases">
        <title>Erythrobacter zhengii sp.nov., a bacterium isolated from deep-sea sediment.</title>
        <authorList>
            <person name="Fang C."/>
            <person name="Wu Y.-H."/>
            <person name="Sun C."/>
            <person name="Wang H."/>
            <person name="Cheng H."/>
            <person name="Meng F.-X."/>
            <person name="Wang C.-S."/>
            <person name="Xu X.-W."/>
        </authorList>
    </citation>
    <scope>NUCLEOTIDE SEQUENCE [LARGE SCALE GENOMIC DNA]</scope>
    <source>
        <strain evidence="9 10">CCTCC AB 2015396</strain>
    </source>
</reference>
<dbReference type="Pfam" id="PF02696">
    <property type="entry name" value="SelO"/>
    <property type="match status" value="1"/>
</dbReference>
<dbReference type="GO" id="GO:0005524">
    <property type="term" value="F:ATP binding"/>
    <property type="evidence" value="ECO:0007669"/>
    <property type="project" value="UniProtKB-UniRule"/>
</dbReference>
<keyword evidence="2 8" id="KW-0808">Transferase</keyword>
<accession>A0A3A1P397</accession>
<evidence type="ECO:0000256" key="5">
    <source>
        <dbReference type="ARBA" id="ARBA00022741"/>
    </source>
</evidence>
<dbReference type="OrthoDB" id="9776281at2"/>
<dbReference type="GO" id="GO:0000287">
    <property type="term" value="F:magnesium ion binding"/>
    <property type="evidence" value="ECO:0007669"/>
    <property type="project" value="UniProtKB-UniRule"/>
</dbReference>
<proteinExistence type="inferred from homology"/>
<feature type="binding site" evidence="8">
    <location>
        <position position="189"/>
    </location>
    <ligand>
        <name>ATP</name>
        <dbReference type="ChEBI" id="CHEBI:30616"/>
    </ligand>
</feature>
<comment type="catalytic activity">
    <reaction evidence="8">
        <text>L-seryl-[protein] + ATP = 3-O-(5'-adenylyl)-L-seryl-[protein] + diphosphate</text>
        <dbReference type="Rhea" id="RHEA:58120"/>
        <dbReference type="Rhea" id="RHEA-COMP:9863"/>
        <dbReference type="Rhea" id="RHEA-COMP:15073"/>
        <dbReference type="ChEBI" id="CHEBI:29999"/>
        <dbReference type="ChEBI" id="CHEBI:30616"/>
        <dbReference type="ChEBI" id="CHEBI:33019"/>
        <dbReference type="ChEBI" id="CHEBI:142516"/>
        <dbReference type="EC" id="2.7.7.108"/>
    </reaction>
</comment>
<name>A0A3A1P397_9SPHN</name>
<feature type="binding site" evidence="8">
    <location>
        <position position="116"/>
    </location>
    <ligand>
        <name>ATP</name>
        <dbReference type="ChEBI" id="CHEBI:30616"/>
    </ligand>
</feature>
<dbReference type="Proteomes" id="UP000265366">
    <property type="component" value="Unassembled WGS sequence"/>
</dbReference>
<comment type="catalytic activity">
    <reaction evidence="8">
        <text>L-tyrosyl-[protein] + UTP = O-(5'-uridylyl)-L-tyrosyl-[protein] + diphosphate</text>
        <dbReference type="Rhea" id="RHEA:83887"/>
        <dbReference type="Rhea" id="RHEA-COMP:10136"/>
        <dbReference type="Rhea" id="RHEA-COMP:20238"/>
        <dbReference type="ChEBI" id="CHEBI:33019"/>
        <dbReference type="ChEBI" id="CHEBI:46398"/>
        <dbReference type="ChEBI" id="CHEBI:46858"/>
        <dbReference type="ChEBI" id="CHEBI:90602"/>
    </reaction>
</comment>
<dbReference type="PANTHER" id="PTHR32057">
    <property type="entry name" value="PROTEIN ADENYLYLTRANSFERASE SELO, MITOCHONDRIAL"/>
    <property type="match status" value="1"/>
</dbReference>
<dbReference type="EC" id="2.7.7.-" evidence="8"/>
<evidence type="ECO:0000256" key="6">
    <source>
        <dbReference type="ARBA" id="ARBA00022840"/>
    </source>
</evidence>
<comment type="catalytic activity">
    <reaction evidence="8">
        <text>L-histidyl-[protein] + UTP = N(tele)-(5'-uridylyl)-L-histidyl-[protein] + diphosphate</text>
        <dbReference type="Rhea" id="RHEA:83891"/>
        <dbReference type="Rhea" id="RHEA-COMP:9745"/>
        <dbReference type="Rhea" id="RHEA-COMP:20239"/>
        <dbReference type="ChEBI" id="CHEBI:29979"/>
        <dbReference type="ChEBI" id="CHEBI:33019"/>
        <dbReference type="ChEBI" id="CHEBI:46398"/>
        <dbReference type="ChEBI" id="CHEBI:233474"/>
    </reaction>
</comment>
<feature type="binding site" evidence="8">
    <location>
        <position position="96"/>
    </location>
    <ligand>
        <name>ATP</name>
        <dbReference type="ChEBI" id="CHEBI:30616"/>
    </ligand>
</feature>
<feature type="binding site" evidence="8">
    <location>
        <position position="264"/>
    </location>
    <ligand>
        <name>Mg(2+)</name>
        <dbReference type="ChEBI" id="CHEBI:18420"/>
    </ligand>
</feature>
<dbReference type="PANTHER" id="PTHR32057:SF14">
    <property type="entry name" value="PROTEIN ADENYLYLTRANSFERASE SELO, MITOCHONDRIAL"/>
    <property type="match status" value="1"/>
</dbReference>
<comment type="caution">
    <text evidence="9">The sequence shown here is derived from an EMBL/GenBank/DDBJ whole genome shotgun (WGS) entry which is preliminary data.</text>
</comment>
<feature type="binding site" evidence="8">
    <location>
        <position position="182"/>
    </location>
    <ligand>
        <name>ATP</name>
        <dbReference type="ChEBI" id="CHEBI:30616"/>
    </ligand>
</feature>
<feature type="binding site" evidence="8">
    <location>
        <position position="273"/>
    </location>
    <ligand>
        <name>Mg(2+)</name>
        <dbReference type="ChEBI" id="CHEBI:18420"/>
    </ligand>
</feature>
<keyword evidence="6 8" id="KW-0067">ATP-binding</keyword>
<evidence type="ECO:0000256" key="8">
    <source>
        <dbReference type="HAMAP-Rule" id="MF_00692"/>
    </source>
</evidence>
<keyword evidence="8" id="KW-0464">Manganese</keyword>
<comment type="cofactor">
    <cofactor evidence="8">
        <name>Mg(2+)</name>
        <dbReference type="ChEBI" id="CHEBI:18420"/>
    </cofactor>
    <cofactor evidence="8">
        <name>Mn(2+)</name>
        <dbReference type="ChEBI" id="CHEBI:29035"/>
    </cofactor>
</comment>
<evidence type="ECO:0000256" key="4">
    <source>
        <dbReference type="ARBA" id="ARBA00022723"/>
    </source>
</evidence>
<evidence type="ECO:0000256" key="2">
    <source>
        <dbReference type="ARBA" id="ARBA00022679"/>
    </source>
</evidence>
<dbReference type="GO" id="GO:0070733">
    <property type="term" value="F:AMPylase activity"/>
    <property type="evidence" value="ECO:0007669"/>
    <property type="project" value="UniProtKB-EC"/>
</dbReference>
<evidence type="ECO:0000313" key="10">
    <source>
        <dbReference type="Proteomes" id="UP000265366"/>
    </source>
</evidence>
<keyword evidence="4 8" id="KW-0479">Metal-binding</keyword>
<evidence type="ECO:0000256" key="7">
    <source>
        <dbReference type="ARBA" id="ARBA00022842"/>
    </source>
</evidence>
<comment type="function">
    <text evidence="8">Nucleotidyltransferase involved in the post-translational modification of proteins. It can catalyze the addition of adenosine monophosphate (AMP) or uridine monophosphate (UMP) to a protein, resulting in modifications known as AMPylation and UMPylation.</text>
</comment>
<comment type="catalytic activity">
    <reaction evidence="8">
        <text>L-seryl-[protein] + UTP = O-(5'-uridylyl)-L-seryl-[protein] + diphosphate</text>
        <dbReference type="Rhea" id="RHEA:64604"/>
        <dbReference type="Rhea" id="RHEA-COMP:9863"/>
        <dbReference type="Rhea" id="RHEA-COMP:16635"/>
        <dbReference type="ChEBI" id="CHEBI:29999"/>
        <dbReference type="ChEBI" id="CHEBI:33019"/>
        <dbReference type="ChEBI" id="CHEBI:46398"/>
        <dbReference type="ChEBI" id="CHEBI:156051"/>
    </reaction>
</comment>
<feature type="binding site" evidence="8">
    <location>
        <position position="273"/>
    </location>
    <ligand>
        <name>ATP</name>
        <dbReference type="ChEBI" id="CHEBI:30616"/>
    </ligand>
</feature>
<organism evidence="9 10">
    <name type="scientific">Aurantiacibacter xanthus</name>
    <dbReference type="NCBI Taxonomy" id="1784712"/>
    <lineage>
        <taxon>Bacteria</taxon>
        <taxon>Pseudomonadati</taxon>
        <taxon>Pseudomonadota</taxon>
        <taxon>Alphaproteobacteria</taxon>
        <taxon>Sphingomonadales</taxon>
        <taxon>Erythrobacteraceae</taxon>
        <taxon>Aurantiacibacter</taxon>
    </lineage>
</organism>
<keyword evidence="10" id="KW-1185">Reference proteome</keyword>
<dbReference type="InterPro" id="IPR003846">
    <property type="entry name" value="SelO"/>
</dbReference>
<feature type="binding site" evidence="8">
    <location>
        <position position="128"/>
    </location>
    <ligand>
        <name>ATP</name>
        <dbReference type="ChEBI" id="CHEBI:30616"/>
    </ligand>
</feature>
<keyword evidence="3 8" id="KW-0548">Nucleotidyltransferase</keyword>
<comment type="catalytic activity">
    <reaction evidence="8">
        <text>L-threonyl-[protein] + ATP = 3-O-(5'-adenylyl)-L-threonyl-[protein] + diphosphate</text>
        <dbReference type="Rhea" id="RHEA:54292"/>
        <dbReference type="Rhea" id="RHEA-COMP:11060"/>
        <dbReference type="Rhea" id="RHEA-COMP:13847"/>
        <dbReference type="ChEBI" id="CHEBI:30013"/>
        <dbReference type="ChEBI" id="CHEBI:30616"/>
        <dbReference type="ChEBI" id="CHEBI:33019"/>
        <dbReference type="ChEBI" id="CHEBI:138113"/>
        <dbReference type="EC" id="2.7.7.108"/>
    </reaction>
</comment>
<dbReference type="GO" id="GO:0030145">
    <property type="term" value="F:manganese ion binding"/>
    <property type="evidence" value="ECO:0007669"/>
    <property type="project" value="UniProtKB-UniRule"/>
</dbReference>
<evidence type="ECO:0000256" key="3">
    <source>
        <dbReference type="ARBA" id="ARBA00022695"/>
    </source>
</evidence>
<feature type="binding site" evidence="8">
    <location>
        <position position="93"/>
    </location>
    <ligand>
        <name>ATP</name>
        <dbReference type="ChEBI" id="CHEBI:30616"/>
    </ligand>
</feature>
<dbReference type="AlphaFoldDB" id="A0A3A1P397"/>
<dbReference type="EMBL" id="QXFM01000100">
    <property type="protein sequence ID" value="RIV85284.1"/>
    <property type="molecule type" value="Genomic_DNA"/>
</dbReference>
<evidence type="ECO:0000256" key="1">
    <source>
        <dbReference type="ARBA" id="ARBA00009747"/>
    </source>
</evidence>
<keyword evidence="5 8" id="KW-0547">Nucleotide-binding</keyword>
<feature type="binding site" evidence="8">
    <location>
        <position position="95"/>
    </location>
    <ligand>
        <name>ATP</name>
        <dbReference type="ChEBI" id="CHEBI:30616"/>
    </ligand>
</feature>
<gene>
    <name evidence="8" type="primary">ydiU</name>
    <name evidence="8" type="synonym">selO</name>
    <name evidence="9" type="ORF">D2V17_10845</name>
</gene>
<dbReference type="EC" id="2.7.7.108" evidence="8"/>
<sequence>MRQALAAAPYRPDPQIDGVADFLADPVEAAKFPTATLRFRNHRHESTVGLDSLSDDQWIAHFGHFEPLPDNLPQPLALRYHGHQFRTYNPEIGDGRGFLFAQLRDGAGRLLDLGTKGSGQTPWSRSGDGRLTLKGALREILATEMLEALGVNTSKTFSVIETGESLWRGDEPSPTRSAVMVRLSHSHIRIGSFQRLLVLEEHAHLARLVDYCLAQFPGPLPPEDAPGRDNPAVILVHQAAERLADLAASYMVAGFVHGVLNTDNINLTGESFDYGPWRFLPKWEPQFTAAYFDHQGLYAFGRQPEAIRWNLAQLAIALRPLADSDALLAALNRFGPLYETAMLRRFCWRLGVESIDPASDGALVGAAEVTMREGEIGPDLFFHRHRGGRDAEGPLAQALGNRPALPGASDYWDRPDPESMLIEEVEAIWDAIAQNDDWQPLADKLARVRALGDALGDAPSPQGHLPSQPA</sequence>
<keyword evidence="7 8" id="KW-0460">Magnesium</keyword>